<reference evidence="2 3" key="1">
    <citation type="submission" date="2013-12" db="EMBL/GenBank/DDBJ databases">
        <title>Genome and proteome characterization of Caldibacillus debilis GB1 derived from a cellulolytic aero-tolerant co-culture.</title>
        <authorList>
            <person name="Wushke S.T."/>
            <person name="Zhang X."/>
            <person name="Fristensky B."/>
            <person name="Wilkins J.A."/>
            <person name="Levin D.B."/>
            <person name="Sparling R."/>
        </authorList>
    </citation>
    <scope>NUCLEOTIDE SEQUENCE [LARGE SCALE GENOMIC DNA]</scope>
    <source>
        <strain evidence="2 3">GB1</strain>
    </source>
</reference>
<dbReference type="GO" id="GO:0016787">
    <property type="term" value="F:hydrolase activity"/>
    <property type="evidence" value="ECO:0007669"/>
    <property type="project" value="UniProtKB-KW"/>
</dbReference>
<dbReference type="EMBL" id="AZRV01000035">
    <property type="protein sequence ID" value="RKO61688.1"/>
    <property type="molecule type" value="Genomic_DNA"/>
</dbReference>
<protein>
    <submittedName>
        <fullName evidence="2">Guanosine polyphosphate pyrophosphohydrolase/synthetase</fullName>
    </submittedName>
</protein>
<dbReference type="Proteomes" id="UP000286235">
    <property type="component" value="Unassembled WGS sequence"/>
</dbReference>
<gene>
    <name evidence="2" type="ORF">Cdeb_01159</name>
</gene>
<dbReference type="SUPFAM" id="SSF109604">
    <property type="entry name" value="HD-domain/PDEase-like"/>
    <property type="match status" value="1"/>
</dbReference>
<dbReference type="AlphaFoldDB" id="A0A420VE60"/>
<dbReference type="Gene3D" id="1.10.3210.10">
    <property type="entry name" value="Hypothetical protein af1432"/>
    <property type="match status" value="1"/>
</dbReference>
<evidence type="ECO:0000313" key="3">
    <source>
        <dbReference type="Proteomes" id="UP000286235"/>
    </source>
</evidence>
<sequence length="165" mass="18682">MCIIQADTGGIIEIALKLAKTYHKDQVDKAGDPYIYHVLSVGTLAGMNGKTAVETSRLIAIGLLHDILEDTELTEVDLRRLHPDPVVCDTVVILTRKKDETYAEYIQRVKQDRLATIVKLADLEDHLHSTSRFILPESLSKRYRKARKTLLSGLEEFREPQKLSK</sequence>
<name>A0A420VE60_9BACI</name>
<evidence type="ECO:0000313" key="2">
    <source>
        <dbReference type="EMBL" id="RKO61688.1"/>
    </source>
</evidence>
<dbReference type="RefSeq" id="WP_120669014.1">
    <property type="nucleotide sequence ID" value="NZ_AZRV01000035.1"/>
</dbReference>
<dbReference type="InterPro" id="IPR006674">
    <property type="entry name" value="HD_domain"/>
</dbReference>
<comment type="caution">
    <text evidence="2">The sequence shown here is derived from an EMBL/GenBank/DDBJ whole genome shotgun (WGS) entry which is preliminary data.</text>
</comment>
<organism evidence="2 3">
    <name type="scientific">Caldibacillus debilis GB1</name>
    <dbReference type="NCBI Taxonomy" id="1339248"/>
    <lineage>
        <taxon>Bacteria</taxon>
        <taxon>Bacillati</taxon>
        <taxon>Bacillota</taxon>
        <taxon>Bacilli</taxon>
        <taxon>Bacillales</taxon>
        <taxon>Bacillaceae</taxon>
        <taxon>Caldibacillus</taxon>
    </lineage>
</organism>
<accession>A0A420VE60</accession>
<evidence type="ECO:0000259" key="1">
    <source>
        <dbReference type="Pfam" id="PF01966"/>
    </source>
</evidence>
<keyword evidence="2" id="KW-0378">Hydrolase</keyword>
<keyword evidence="3" id="KW-1185">Reference proteome</keyword>
<feature type="domain" description="HD" evidence="1">
    <location>
        <begin position="34"/>
        <end position="122"/>
    </location>
</feature>
<proteinExistence type="predicted"/>
<dbReference type="Pfam" id="PF01966">
    <property type="entry name" value="HD"/>
    <property type="match status" value="1"/>
</dbReference>